<proteinExistence type="predicted"/>
<dbReference type="PANTHER" id="PTHR46599:SF3">
    <property type="entry name" value="PIGGYBAC TRANSPOSABLE ELEMENT-DERIVED PROTEIN 4"/>
    <property type="match status" value="1"/>
</dbReference>
<evidence type="ECO:0000313" key="3">
    <source>
        <dbReference type="EMBL" id="WAR13140.1"/>
    </source>
</evidence>
<evidence type="ECO:0000313" key="4">
    <source>
        <dbReference type="Proteomes" id="UP001164746"/>
    </source>
</evidence>
<feature type="domain" description="PiggyBac transposable element-derived protein" evidence="2">
    <location>
        <begin position="8"/>
        <end position="89"/>
    </location>
</feature>
<evidence type="ECO:0000256" key="1">
    <source>
        <dbReference type="SAM" id="Phobius"/>
    </source>
</evidence>
<gene>
    <name evidence="3" type="ORF">MAR_027320</name>
</gene>
<keyword evidence="1" id="KW-0472">Membrane</keyword>
<dbReference type="EMBL" id="CP111019">
    <property type="protein sequence ID" value="WAR13140.1"/>
    <property type="molecule type" value="Genomic_DNA"/>
</dbReference>
<dbReference type="PANTHER" id="PTHR46599">
    <property type="entry name" value="PIGGYBAC TRANSPOSABLE ELEMENT-DERIVED PROTEIN 4"/>
    <property type="match status" value="1"/>
</dbReference>
<keyword evidence="1" id="KW-1133">Transmembrane helix</keyword>
<accession>A0ABY7ETF6</accession>
<feature type="transmembrane region" description="Helical" evidence="1">
    <location>
        <begin position="72"/>
        <end position="92"/>
    </location>
</feature>
<name>A0ABY7ETF6_MYAAR</name>
<sequence>MQKGDTNHTAAVWMDQKPVYTLSSLSDPEDIRACTRRMGREVMAAYNKSMGRVDLHDQLRAKYPVSRDSKKWWRYLFWFVLNSAIVNSFILFKQASSRLNNKKRFTHLDFRQELINQLIAGFSKRKRSTFEN</sequence>
<keyword evidence="1" id="KW-0812">Transmembrane</keyword>
<evidence type="ECO:0000259" key="2">
    <source>
        <dbReference type="Pfam" id="PF13843"/>
    </source>
</evidence>
<organism evidence="3 4">
    <name type="scientific">Mya arenaria</name>
    <name type="common">Soft-shell clam</name>
    <dbReference type="NCBI Taxonomy" id="6604"/>
    <lineage>
        <taxon>Eukaryota</taxon>
        <taxon>Metazoa</taxon>
        <taxon>Spiralia</taxon>
        <taxon>Lophotrochozoa</taxon>
        <taxon>Mollusca</taxon>
        <taxon>Bivalvia</taxon>
        <taxon>Autobranchia</taxon>
        <taxon>Heteroconchia</taxon>
        <taxon>Euheterodonta</taxon>
        <taxon>Imparidentia</taxon>
        <taxon>Neoheterodontei</taxon>
        <taxon>Myida</taxon>
        <taxon>Myoidea</taxon>
        <taxon>Myidae</taxon>
        <taxon>Mya</taxon>
    </lineage>
</organism>
<reference evidence="3" key="1">
    <citation type="submission" date="2022-11" db="EMBL/GenBank/DDBJ databases">
        <title>Centuries of genome instability and evolution in soft-shell clam transmissible cancer (bioRxiv).</title>
        <authorList>
            <person name="Hart S.F.M."/>
            <person name="Yonemitsu M.A."/>
            <person name="Giersch R.M."/>
            <person name="Beal B.F."/>
            <person name="Arriagada G."/>
            <person name="Davis B.W."/>
            <person name="Ostrander E.A."/>
            <person name="Goff S.P."/>
            <person name="Metzger M.J."/>
        </authorList>
    </citation>
    <scope>NUCLEOTIDE SEQUENCE</scope>
    <source>
        <strain evidence="3">MELC-2E11</strain>
        <tissue evidence="3">Siphon/mantle</tissue>
    </source>
</reference>
<keyword evidence="4" id="KW-1185">Reference proteome</keyword>
<protein>
    <submittedName>
        <fullName evidence="3">PGBD4-like protein</fullName>
    </submittedName>
</protein>
<dbReference type="InterPro" id="IPR029526">
    <property type="entry name" value="PGBD"/>
</dbReference>
<dbReference type="Proteomes" id="UP001164746">
    <property type="component" value="Chromosome 8"/>
</dbReference>
<dbReference type="Pfam" id="PF13843">
    <property type="entry name" value="DDE_Tnp_1_7"/>
    <property type="match status" value="1"/>
</dbReference>